<sequence>MNILKKHEYILLSIVVLSVACTSKSTTTSYNENLPNIVFILVDDLGWSDLAFMGNPVYETPNLDKLSKEAAVFTTAYAPAANCAPSRASILTGKNTPTHGIYTVGSSERGKSKNRKLIPTPNTKVLADEFITLSEVLKERGYVSTSIGKWHIGEDPRSQGFDFNIGGTDAGHPKSYFSPYKNEKLPNGEEGEYLTDRLTSEAIRFIETNKASPFFLYLPYFTVHTPLQGKIHTIAKYENKVNGNIRYNAKFGAMVESMDENVGRLLKSLKDLKLDENTLIIFTSDNGGLAHVSSQFPLRAGKGSYYEGGIRVPFMVKWGTKIKPSTIDDPITGLDIFPTITDIIKDNKDYQLDGVSLLSLLSENKRLEERALFWHFPIYLQGVNPKKDQARDTLFRIRPGSVIRKGKWKLHHYFEDNAIELYNLEKDLFESKNLVEKYPNRVKILYKELEDWRAKIKAPIPNKLNPDFQ</sequence>
<keyword evidence="6" id="KW-0106">Calcium</keyword>
<evidence type="ECO:0000256" key="3">
    <source>
        <dbReference type="ARBA" id="ARBA00022723"/>
    </source>
</evidence>
<name>A0AAU7BWA8_9FLAO</name>
<dbReference type="InterPro" id="IPR050738">
    <property type="entry name" value="Sulfatase"/>
</dbReference>
<dbReference type="CDD" id="cd16144">
    <property type="entry name" value="ARS_like"/>
    <property type="match status" value="1"/>
</dbReference>
<keyword evidence="5" id="KW-0378">Hydrolase</keyword>
<dbReference type="SUPFAM" id="SSF53649">
    <property type="entry name" value="Alkaline phosphatase-like"/>
    <property type="match status" value="1"/>
</dbReference>
<dbReference type="PROSITE" id="PS00149">
    <property type="entry name" value="SULFATASE_2"/>
    <property type="match status" value="1"/>
</dbReference>
<comment type="cofactor">
    <cofactor evidence="1">
        <name>Ca(2+)</name>
        <dbReference type="ChEBI" id="CHEBI:29108"/>
    </cofactor>
</comment>
<evidence type="ECO:0000256" key="1">
    <source>
        <dbReference type="ARBA" id="ARBA00001913"/>
    </source>
</evidence>
<evidence type="ECO:0000256" key="5">
    <source>
        <dbReference type="ARBA" id="ARBA00022801"/>
    </source>
</evidence>
<dbReference type="AlphaFoldDB" id="A0AAU7BWA8"/>
<evidence type="ECO:0000256" key="4">
    <source>
        <dbReference type="ARBA" id="ARBA00022729"/>
    </source>
</evidence>
<keyword evidence="4" id="KW-0732">Signal</keyword>
<dbReference type="InterPro" id="IPR000917">
    <property type="entry name" value="Sulfatase_N"/>
</dbReference>
<evidence type="ECO:0000313" key="8">
    <source>
        <dbReference type="EMBL" id="XBG62368.1"/>
    </source>
</evidence>
<gene>
    <name evidence="8" type="ORF">ABGB03_05550</name>
</gene>
<evidence type="ECO:0000256" key="2">
    <source>
        <dbReference type="ARBA" id="ARBA00008779"/>
    </source>
</evidence>
<dbReference type="PANTHER" id="PTHR42693:SF42">
    <property type="entry name" value="ARYLSULFATASE G"/>
    <property type="match status" value="1"/>
</dbReference>
<protein>
    <submittedName>
        <fullName evidence="8">Sulfatase</fullName>
    </submittedName>
</protein>
<dbReference type="PANTHER" id="PTHR42693">
    <property type="entry name" value="ARYLSULFATASE FAMILY MEMBER"/>
    <property type="match status" value="1"/>
</dbReference>
<dbReference type="EMBL" id="CP157199">
    <property type="protein sequence ID" value="XBG62368.1"/>
    <property type="molecule type" value="Genomic_DNA"/>
</dbReference>
<comment type="similarity">
    <text evidence="2">Belongs to the sulfatase family.</text>
</comment>
<dbReference type="RefSeq" id="WP_347925536.1">
    <property type="nucleotide sequence ID" value="NZ_CP157199.1"/>
</dbReference>
<keyword evidence="3" id="KW-0479">Metal-binding</keyword>
<dbReference type="InterPro" id="IPR024607">
    <property type="entry name" value="Sulfatase_CS"/>
</dbReference>
<evidence type="ECO:0000259" key="7">
    <source>
        <dbReference type="Pfam" id="PF00884"/>
    </source>
</evidence>
<dbReference type="Gene3D" id="3.30.1120.10">
    <property type="match status" value="1"/>
</dbReference>
<reference evidence="8" key="1">
    <citation type="submission" date="2024-05" db="EMBL/GenBank/DDBJ databases">
        <title>Pontimicrobium maritimus sp. nov., isolated form sea water.</title>
        <authorList>
            <person name="Muhammad N."/>
            <person name="Vuong T.Q."/>
            <person name="Han H.L."/>
            <person name="Kim S.-G."/>
        </authorList>
    </citation>
    <scope>NUCLEOTIDE SEQUENCE</scope>
    <source>
        <strain evidence="8">SW4</strain>
    </source>
</reference>
<dbReference type="Pfam" id="PF00884">
    <property type="entry name" value="Sulfatase"/>
    <property type="match status" value="1"/>
</dbReference>
<feature type="domain" description="Sulfatase N-terminal" evidence="7">
    <location>
        <begin position="35"/>
        <end position="342"/>
    </location>
</feature>
<evidence type="ECO:0000256" key="6">
    <source>
        <dbReference type="ARBA" id="ARBA00022837"/>
    </source>
</evidence>
<dbReference type="InterPro" id="IPR017850">
    <property type="entry name" value="Alkaline_phosphatase_core_sf"/>
</dbReference>
<proteinExistence type="inferred from homology"/>
<dbReference type="GO" id="GO:0046872">
    <property type="term" value="F:metal ion binding"/>
    <property type="evidence" value="ECO:0007669"/>
    <property type="project" value="UniProtKB-KW"/>
</dbReference>
<dbReference type="GO" id="GO:0004065">
    <property type="term" value="F:arylsulfatase activity"/>
    <property type="evidence" value="ECO:0007669"/>
    <property type="project" value="TreeGrafter"/>
</dbReference>
<dbReference type="Gene3D" id="3.40.720.10">
    <property type="entry name" value="Alkaline Phosphatase, subunit A"/>
    <property type="match status" value="1"/>
</dbReference>
<accession>A0AAU7BWA8</accession>
<dbReference type="PROSITE" id="PS51257">
    <property type="entry name" value="PROKAR_LIPOPROTEIN"/>
    <property type="match status" value="1"/>
</dbReference>
<organism evidence="8">
    <name type="scientific">Pontimicrobium sp. SW4</name>
    <dbReference type="NCBI Taxonomy" id="3153519"/>
    <lineage>
        <taxon>Bacteria</taxon>
        <taxon>Pseudomonadati</taxon>
        <taxon>Bacteroidota</taxon>
        <taxon>Flavobacteriia</taxon>
        <taxon>Flavobacteriales</taxon>
        <taxon>Flavobacteriaceae</taxon>
        <taxon>Pontimicrobium</taxon>
    </lineage>
</organism>